<protein>
    <submittedName>
        <fullName evidence="2">Uncharacterized protein</fullName>
    </submittedName>
</protein>
<reference evidence="2 3" key="1">
    <citation type="submission" date="2016-10" db="EMBL/GenBank/DDBJ databases">
        <title>The genome of Paramicrosporidium saccamoebae is the missing link in understanding Cryptomycota and Microsporidia evolution.</title>
        <authorList>
            <person name="Quandt C.A."/>
            <person name="Beaudet D."/>
            <person name="Corsaro D."/>
            <person name="Michel R."/>
            <person name="Corradi N."/>
            <person name="James T."/>
        </authorList>
    </citation>
    <scope>NUCLEOTIDE SEQUENCE [LARGE SCALE GENOMIC DNA]</scope>
    <source>
        <strain evidence="2 3">KSL3</strain>
    </source>
</reference>
<feature type="compositionally biased region" description="Pro residues" evidence="1">
    <location>
        <begin position="206"/>
        <end position="222"/>
    </location>
</feature>
<organism evidence="2 3">
    <name type="scientific">Paramicrosporidium saccamoebae</name>
    <dbReference type="NCBI Taxonomy" id="1246581"/>
    <lineage>
        <taxon>Eukaryota</taxon>
        <taxon>Fungi</taxon>
        <taxon>Fungi incertae sedis</taxon>
        <taxon>Cryptomycota</taxon>
        <taxon>Cryptomycota incertae sedis</taxon>
        <taxon>Paramicrosporidium</taxon>
    </lineage>
</organism>
<dbReference type="EMBL" id="MTSL01000090">
    <property type="protein sequence ID" value="PJF18992.1"/>
    <property type="molecule type" value="Genomic_DNA"/>
</dbReference>
<gene>
    <name evidence="2" type="ORF">PSACC_01202</name>
</gene>
<feature type="region of interest" description="Disordered" evidence="1">
    <location>
        <begin position="199"/>
        <end position="222"/>
    </location>
</feature>
<evidence type="ECO:0000313" key="3">
    <source>
        <dbReference type="Proteomes" id="UP000240830"/>
    </source>
</evidence>
<dbReference type="AlphaFoldDB" id="A0A2H9TMP2"/>
<comment type="caution">
    <text evidence="2">The sequence shown here is derived from an EMBL/GenBank/DDBJ whole genome shotgun (WGS) entry which is preliminary data.</text>
</comment>
<name>A0A2H9TMP2_9FUNG</name>
<sequence>MSLAGSSTDLPKFLTWALVGQITSKESMQKMEELHIHCGIFVKELIMKFPLYEQLLQSLDPADCKNDGKVARQLVVGLIPELNGNYFEVANAIPDNEYVSIVRHFLRDSDYLCAADGRCKDLNDYVEYLREKMDESFRVTIGAAEEFLNGLLTSYGVPTEQFDGAKASISHVCLAPKGIIINPLEACIKEILKYKKAGDANKKPGGTPPAKPPATTPKPPPAVTKAYWDDKLSQDFKDLLRGKPFWTDEAADKAKTASVAPDYVKSDGTSAGLGEDDKVVLTYLLNNLPNDPDARKGIAEVASKAYIKSLGVKMDNVSGSGTISAEIFDRVKGMQGCPIEQRIRILMFKNVDLAKEIIPGQNRVSVERFLAWVYGCTTEEGVAKIMNHWNEEKTKRFIKHFPFIDYLRSKFYVAKLNQSKSIVEGFFHEHDNKSYEKVIEAIPVSELDVIVDNFYKGMPEFCTKESGCEPIAQYFGKLIDHMIQVVNNRICIFMMRTLTANDFISALPISLAKRNSLYGPIGISCDSDNKVLDVIAKALASP</sequence>
<dbReference type="Proteomes" id="UP000240830">
    <property type="component" value="Unassembled WGS sequence"/>
</dbReference>
<keyword evidence="3" id="KW-1185">Reference proteome</keyword>
<proteinExistence type="predicted"/>
<accession>A0A2H9TMP2</accession>
<evidence type="ECO:0000313" key="2">
    <source>
        <dbReference type="EMBL" id="PJF18992.1"/>
    </source>
</evidence>
<evidence type="ECO:0000256" key="1">
    <source>
        <dbReference type="SAM" id="MobiDB-lite"/>
    </source>
</evidence>